<dbReference type="Gene3D" id="3.80.10.10">
    <property type="entry name" value="Ribonuclease Inhibitor"/>
    <property type="match status" value="2"/>
</dbReference>
<dbReference type="OrthoDB" id="660555at2759"/>
<dbReference type="Bgee" id="108714787">
    <property type="expression patterns" value="Expressed in heart and 1 other cell type or tissue"/>
</dbReference>
<dbReference type="InterPro" id="IPR050216">
    <property type="entry name" value="LRR_domain-containing"/>
</dbReference>
<dbReference type="Pfam" id="PF12799">
    <property type="entry name" value="LRR_4"/>
    <property type="match status" value="1"/>
</dbReference>
<dbReference type="STRING" id="8355.A0A1L8HYG9"/>
<dbReference type="PANTHER" id="PTHR48051">
    <property type="match status" value="1"/>
</dbReference>
<dbReference type="Pfam" id="PF00560">
    <property type="entry name" value="LRR_1"/>
    <property type="match status" value="1"/>
</dbReference>
<dbReference type="InterPro" id="IPR025875">
    <property type="entry name" value="Leu-rich_rpt_4"/>
</dbReference>
<dbReference type="RefSeq" id="XP_018114715.1">
    <property type="nucleotide sequence ID" value="XM_018259226.2"/>
</dbReference>
<dbReference type="PROSITE" id="PS51450">
    <property type="entry name" value="LRR"/>
    <property type="match status" value="3"/>
</dbReference>
<dbReference type="InterPro" id="IPR001611">
    <property type="entry name" value="Leu-rich_rpt"/>
</dbReference>
<dbReference type="Proteomes" id="UP000186698">
    <property type="component" value="Chromosome 1L"/>
</dbReference>
<dbReference type="AlphaFoldDB" id="A0A1L8HYG9"/>
<dbReference type="Xenbase" id="XB-GENE-17337046">
    <property type="gene designation" value="lrrc2.L"/>
</dbReference>
<keyword evidence="1" id="KW-1185">Reference proteome</keyword>
<reference evidence="2" key="1">
    <citation type="submission" date="2025-08" db="UniProtKB">
        <authorList>
            <consortium name="RefSeq"/>
        </authorList>
    </citation>
    <scope>IDENTIFICATION</scope>
    <source>
        <strain evidence="2">J_2021</strain>
        <tissue evidence="2">Erythrocytes</tissue>
    </source>
</reference>
<sequence length="360" mass="42076">MTFEVIVLDFSRIKGLWETRAKKYKERCKKEEKRIQTSALQKIKQEWSFMLECRNNGIPQSVYLKNGFVDPDLKILEKIERKSHTSSKEKPEKDKFVFKLYGEHWEEFPDSLREQTHLKELHVNNTSIQAIPDYIQTFQKLIVLDMSHNKIRCLPPEIGYLANLKEFNISFNNLQIIPPELGNCENLEKLDLSGNLELTELPFELSSLKKVTFVDVSANKFSSIPICVLRMSSLQWLDISSNKLQDLPQDIDRLEELETLMLQKNKITYLPLEIINLPKLKLLVVSGESLVEIPSALVENPSLKYIKLLDSLCLEAKEEKEMTQDREYFEKEFMKAYIEDLTERETTPSYTTKVSFNLEI</sequence>
<dbReference type="CTD" id="108714787"/>
<protein>
    <submittedName>
        <fullName evidence="2">Leucine-rich repeat-containing protein 2 isoform X1</fullName>
    </submittedName>
</protein>
<dbReference type="Pfam" id="PF13855">
    <property type="entry name" value="LRR_8"/>
    <property type="match status" value="1"/>
</dbReference>
<proteinExistence type="predicted"/>
<dbReference type="GO" id="GO:0005737">
    <property type="term" value="C:cytoplasm"/>
    <property type="evidence" value="ECO:0000318"/>
    <property type="project" value="GO_Central"/>
</dbReference>
<dbReference type="AGR" id="Xenbase:XB-GENE-17337046"/>
<evidence type="ECO:0000313" key="1">
    <source>
        <dbReference type="Proteomes" id="UP000186698"/>
    </source>
</evidence>
<dbReference type="PANTHER" id="PTHR48051:SF16">
    <property type="entry name" value="LEUCINE-RICH REPEAT-CONTAINING PROTEIN 2"/>
    <property type="match status" value="1"/>
</dbReference>
<dbReference type="KEGG" id="xla:108714787"/>
<dbReference type="GeneID" id="108714787"/>
<evidence type="ECO:0000313" key="2">
    <source>
        <dbReference type="RefSeq" id="XP_018114715.1"/>
    </source>
</evidence>
<name>A0A1L8HYG9_XENLA</name>
<dbReference type="OMA" id="PIDNTQC"/>
<dbReference type="InterPro" id="IPR032675">
    <property type="entry name" value="LRR_dom_sf"/>
</dbReference>
<dbReference type="SMART" id="SM00369">
    <property type="entry name" value="LRR_TYP"/>
    <property type="match status" value="4"/>
</dbReference>
<dbReference type="SUPFAM" id="SSF52047">
    <property type="entry name" value="RNI-like"/>
    <property type="match status" value="1"/>
</dbReference>
<gene>
    <name evidence="2 3" type="primary">lrrc2.L</name>
</gene>
<dbReference type="PaxDb" id="8355-A0A1L8HYG9"/>
<dbReference type="InterPro" id="IPR003591">
    <property type="entry name" value="Leu-rich_rpt_typical-subtyp"/>
</dbReference>
<accession>A0A1L8HYG9</accession>
<evidence type="ECO:0000313" key="3">
    <source>
        <dbReference type="Xenbase" id="XB-GENE-17337046"/>
    </source>
</evidence>
<organism evidence="1 2">
    <name type="scientific">Xenopus laevis</name>
    <name type="common">African clawed frog</name>
    <dbReference type="NCBI Taxonomy" id="8355"/>
    <lineage>
        <taxon>Eukaryota</taxon>
        <taxon>Metazoa</taxon>
        <taxon>Chordata</taxon>
        <taxon>Craniata</taxon>
        <taxon>Vertebrata</taxon>
        <taxon>Euteleostomi</taxon>
        <taxon>Amphibia</taxon>
        <taxon>Batrachia</taxon>
        <taxon>Anura</taxon>
        <taxon>Pipoidea</taxon>
        <taxon>Pipidae</taxon>
        <taxon>Xenopodinae</taxon>
        <taxon>Xenopus</taxon>
        <taxon>Xenopus</taxon>
    </lineage>
</organism>